<feature type="compositionally biased region" description="Acidic residues" evidence="1">
    <location>
        <begin position="312"/>
        <end position="325"/>
    </location>
</feature>
<organism evidence="2 3">
    <name type="scientific">Halocaridina rubra</name>
    <name type="common">Hawaiian red shrimp</name>
    <dbReference type="NCBI Taxonomy" id="373956"/>
    <lineage>
        <taxon>Eukaryota</taxon>
        <taxon>Metazoa</taxon>
        <taxon>Ecdysozoa</taxon>
        <taxon>Arthropoda</taxon>
        <taxon>Crustacea</taxon>
        <taxon>Multicrustacea</taxon>
        <taxon>Malacostraca</taxon>
        <taxon>Eumalacostraca</taxon>
        <taxon>Eucarida</taxon>
        <taxon>Decapoda</taxon>
        <taxon>Pleocyemata</taxon>
        <taxon>Caridea</taxon>
        <taxon>Atyoidea</taxon>
        <taxon>Atyidae</taxon>
        <taxon>Halocaridina</taxon>
    </lineage>
</organism>
<dbReference type="Proteomes" id="UP001381693">
    <property type="component" value="Unassembled WGS sequence"/>
</dbReference>
<comment type="caution">
    <text evidence="2">The sequence shown here is derived from an EMBL/GenBank/DDBJ whole genome shotgun (WGS) entry which is preliminary data.</text>
</comment>
<feature type="region of interest" description="Disordered" evidence="1">
    <location>
        <begin position="39"/>
        <end position="361"/>
    </location>
</feature>
<reference evidence="2 3" key="1">
    <citation type="submission" date="2023-11" db="EMBL/GenBank/DDBJ databases">
        <title>Halocaridina rubra genome assembly.</title>
        <authorList>
            <person name="Smith C."/>
        </authorList>
    </citation>
    <scope>NUCLEOTIDE SEQUENCE [LARGE SCALE GENOMIC DNA]</scope>
    <source>
        <strain evidence="2">EP-1</strain>
        <tissue evidence="2">Whole</tissue>
    </source>
</reference>
<feature type="compositionally biased region" description="Acidic residues" evidence="1">
    <location>
        <begin position="228"/>
        <end position="250"/>
    </location>
</feature>
<feature type="compositionally biased region" description="Polar residues" evidence="1">
    <location>
        <begin position="118"/>
        <end position="127"/>
    </location>
</feature>
<feature type="compositionally biased region" description="Basic and acidic residues" evidence="1">
    <location>
        <begin position="164"/>
        <end position="207"/>
    </location>
</feature>
<protein>
    <submittedName>
        <fullName evidence="2">Uncharacterized protein</fullName>
    </submittedName>
</protein>
<feature type="compositionally biased region" description="Basic residues" evidence="1">
    <location>
        <begin position="281"/>
        <end position="290"/>
    </location>
</feature>
<gene>
    <name evidence="2" type="ORF">SK128_013558</name>
</gene>
<evidence type="ECO:0000256" key="1">
    <source>
        <dbReference type="SAM" id="MobiDB-lite"/>
    </source>
</evidence>
<evidence type="ECO:0000313" key="3">
    <source>
        <dbReference type="Proteomes" id="UP001381693"/>
    </source>
</evidence>
<name>A0AAN8XG89_HALRR</name>
<dbReference type="AlphaFoldDB" id="A0AAN8XG89"/>
<accession>A0AAN8XG89</accession>
<dbReference type="EMBL" id="JAXCGZ010003887">
    <property type="protein sequence ID" value="KAK7082802.1"/>
    <property type="molecule type" value="Genomic_DNA"/>
</dbReference>
<feature type="region of interest" description="Disordered" evidence="1">
    <location>
        <begin position="1"/>
        <end position="24"/>
    </location>
</feature>
<sequence length="361" mass="42615">MMNGIDSGDLGHVDDEEGVRRSLRRRKYKSFDQSWLVGNKKLRGYPTMVPSSEPENEEARPARKLSRRLSSETVMVSRSRRSSRFHSVDSMPRRRGLPRYSTNSGLISPPTKSKRPNRITSPNQSDEGVSPRNRRSIPPQRYREENSDEEEESRIRTRRNNKRFVNEEKDEKQRPEKLESDQELVVRETRAHGKHKEKMEEASDDTKTIIPKRRIRTRSTTEVTELKTDDDEEDDEEKSEGDEDEEDEEDSKPQTRMVRRKRDPNMARDLSHTEFVDLYSRVKRERRPVKRFMYEDEVKSRSVIKRASSSSESDDKDDEEEEDEDAQMRSPYSLRQNRRESRPFQVDSPGTDIVWNTFNVT</sequence>
<feature type="compositionally biased region" description="Basic and acidic residues" evidence="1">
    <location>
        <begin position="263"/>
        <end position="275"/>
    </location>
</feature>
<evidence type="ECO:0000313" key="2">
    <source>
        <dbReference type="EMBL" id="KAK7082802.1"/>
    </source>
</evidence>
<proteinExistence type="predicted"/>
<keyword evidence="3" id="KW-1185">Reference proteome</keyword>